<dbReference type="AlphaFoldDB" id="A0A9N9HIM3"/>
<name>A0A9N9HIM3_FUNMO</name>
<comment type="caution">
    <text evidence="1">The sequence shown here is derived from an EMBL/GenBank/DDBJ whole genome shotgun (WGS) entry which is preliminary data.</text>
</comment>
<keyword evidence="2" id="KW-1185">Reference proteome</keyword>
<proteinExistence type="predicted"/>
<dbReference type="Proteomes" id="UP000789375">
    <property type="component" value="Unassembled WGS sequence"/>
</dbReference>
<sequence>TENEVWAILKMVHESQAIANRINSPLDPNYKNKYDFNEPHYRVNISYAYTSEIDIKESDGNKVVLHQIMGWDLVPLTDPNDQANIRYPVKRRNCEILNHRDAHPVLGYGTNNAIEAYVLSQALLNNSSGNYISCIQAYEMLKRTSAYVKI</sequence>
<reference evidence="1" key="1">
    <citation type="submission" date="2021-06" db="EMBL/GenBank/DDBJ databases">
        <authorList>
            <person name="Kallberg Y."/>
            <person name="Tangrot J."/>
            <person name="Rosling A."/>
        </authorList>
    </citation>
    <scope>NUCLEOTIDE SEQUENCE</scope>
    <source>
        <strain evidence="1">87-6 pot B 2015</strain>
    </source>
</reference>
<evidence type="ECO:0000313" key="2">
    <source>
        <dbReference type="Proteomes" id="UP000789375"/>
    </source>
</evidence>
<organism evidence="1 2">
    <name type="scientific">Funneliformis mosseae</name>
    <name type="common">Endomycorrhizal fungus</name>
    <name type="synonym">Glomus mosseae</name>
    <dbReference type="NCBI Taxonomy" id="27381"/>
    <lineage>
        <taxon>Eukaryota</taxon>
        <taxon>Fungi</taxon>
        <taxon>Fungi incertae sedis</taxon>
        <taxon>Mucoromycota</taxon>
        <taxon>Glomeromycotina</taxon>
        <taxon>Glomeromycetes</taxon>
        <taxon>Glomerales</taxon>
        <taxon>Glomeraceae</taxon>
        <taxon>Funneliformis</taxon>
    </lineage>
</organism>
<gene>
    <name evidence="1" type="ORF">FMOSSE_LOCUS13053</name>
</gene>
<accession>A0A9N9HIM3</accession>
<evidence type="ECO:0000313" key="1">
    <source>
        <dbReference type="EMBL" id="CAG8684299.1"/>
    </source>
</evidence>
<protein>
    <submittedName>
        <fullName evidence="1">14534_t:CDS:1</fullName>
    </submittedName>
</protein>
<feature type="non-terminal residue" evidence="1">
    <location>
        <position position="150"/>
    </location>
</feature>
<dbReference type="EMBL" id="CAJVPP010007071">
    <property type="protein sequence ID" value="CAG8684299.1"/>
    <property type="molecule type" value="Genomic_DNA"/>
</dbReference>